<name>A0A8X6JXN2_TRICU</name>
<reference evidence="3" key="1">
    <citation type="submission" date="2020-07" db="EMBL/GenBank/DDBJ databases">
        <title>Multicomponent nature underlies the extraordinary mechanical properties of spider dragline silk.</title>
        <authorList>
            <person name="Kono N."/>
            <person name="Nakamura H."/>
            <person name="Mori M."/>
            <person name="Yoshida Y."/>
            <person name="Ohtoshi R."/>
            <person name="Malay A.D."/>
            <person name="Moran D.A.P."/>
            <person name="Tomita M."/>
            <person name="Numata K."/>
            <person name="Arakawa K."/>
        </authorList>
    </citation>
    <scope>NUCLEOTIDE SEQUENCE</scope>
</reference>
<comment type="caution">
    <text evidence="3">The sequence shown here is derived from an EMBL/GenBank/DDBJ whole genome shotgun (WGS) entry which is preliminary data.</text>
</comment>
<dbReference type="PANTHER" id="PTHR24366:SF96">
    <property type="entry name" value="LEUCINE RICH REPEAT CONTAINING 53"/>
    <property type="match status" value="1"/>
</dbReference>
<gene>
    <name evidence="3" type="ORF">TNCT_225051</name>
</gene>
<dbReference type="Pfam" id="PF13855">
    <property type="entry name" value="LRR_8"/>
    <property type="match status" value="1"/>
</dbReference>
<dbReference type="Gene3D" id="3.80.10.10">
    <property type="entry name" value="Ribonuclease Inhibitor"/>
    <property type="match status" value="1"/>
</dbReference>
<dbReference type="Proteomes" id="UP000887116">
    <property type="component" value="Unassembled WGS sequence"/>
</dbReference>
<dbReference type="PANTHER" id="PTHR24366">
    <property type="entry name" value="IG(IMMUNOGLOBULIN) AND LRR(LEUCINE RICH REPEAT) DOMAINS"/>
    <property type="match status" value="1"/>
</dbReference>
<protein>
    <submittedName>
        <fullName evidence="3">Uncharacterized protein</fullName>
    </submittedName>
</protein>
<keyword evidence="2" id="KW-0677">Repeat</keyword>
<evidence type="ECO:0000313" key="3">
    <source>
        <dbReference type="EMBL" id="GFR21651.1"/>
    </source>
</evidence>
<dbReference type="SUPFAM" id="SSF52058">
    <property type="entry name" value="L domain-like"/>
    <property type="match status" value="1"/>
</dbReference>
<dbReference type="InterPro" id="IPR032675">
    <property type="entry name" value="LRR_dom_sf"/>
</dbReference>
<dbReference type="SMART" id="SM00369">
    <property type="entry name" value="LRR_TYP"/>
    <property type="match status" value="5"/>
</dbReference>
<evidence type="ECO:0000313" key="4">
    <source>
        <dbReference type="Proteomes" id="UP000887116"/>
    </source>
</evidence>
<dbReference type="InterPro" id="IPR003591">
    <property type="entry name" value="Leu-rich_rpt_typical-subtyp"/>
</dbReference>
<proteinExistence type="predicted"/>
<dbReference type="OrthoDB" id="1055097at2759"/>
<dbReference type="PROSITE" id="PS51450">
    <property type="entry name" value="LRR"/>
    <property type="match status" value="2"/>
</dbReference>
<dbReference type="EMBL" id="BMAO01018172">
    <property type="protein sequence ID" value="GFR21651.1"/>
    <property type="molecule type" value="Genomic_DNA"/>
</dbReference>
<keyword evidence="4" id="KW-1185">Reference proteome</keyword>
<organism evidence="3 4">
    <name type="scientific">Trichonephila clavata</name>
    <name type="common">Joro spider</name>
    <name type="synonym">Nephila clavata</name>
    <dbReference type="NCBI Taxonomy" id="2740835"/>
    <lineage>
        <taxon>Eukaryota</taxon>
        <taxon>Metazoa</taxon>
        <taxon>Ecdysozoa</taxon>
        <taxon>Arthropoda</taxon>
        <taxon>Chelicerata</taxon>
        <taxon>Arachnida</taxon>
        <taxon>Araneae</taxon>
        <taxon>Araneomorphae</taxon>
        <taxon>Entelegynae</taxon>
        <taxon>Araneoidea</taxon>
        <taxon>Nephilidae</taxon>
        <taxon>Trichonephila</taxon>
    </lineage>
</organism>
<keyword evidence="1" id="KW-0433">Leucine-rich repeat</keyword>
<dbReference type="AlphaFoldDB" id="A0A8X6JXN2"/>
<evidence type="ECO:0000256" key="2">
    <source>
        <dbReference type="ARBA" id="ARBA00022737"/>
    </source>
</evidence>
<evidence type="ECO:0000256" key="1">
    <source>
        <dbReference type="ARBA" id="ARBA00022614"/>
    </source>
</evidence>
<sequence>MTTAAEIIQIYSISDLANDTYNIFKSSLTSLWHLRDLSWNRIEEIYEDGFVSLTRLQELNIANNHLELIPGTAFHKLTTLRTLHLQNNKFRSIPSISFAPLVNLENLYLSYNNLELPSEDTFALLPRLKKLWLDGTNLFEIPVKSLFPLTKLEYL</sequence>
<accession>A0A8X6JXN2</accession>
<dbReference type="InterPro" id="IPR001611">
    <property type="entry name" value="Leu-rich_rpt"/>
</dbReference>